<dbReference type="CDD" id="cd00054">
    <property type="entry name" value="EGF_CA"/>
    <property type="match status" value="5"/>
</dbReference>
<dbReference type="InterPro" id="IPR009030">
    <property type="entry name" value="Growth_fac_rcpt_cys_sf"/>
</dbReference>
<dbReference type="GO" id="GO:0005509">
    <property type="term" value="F:calcium ion binding"/>
    <property type="evidence" value="ECO:0007669"/>
    <property type="project" value="InterPro"/>
</dbReference>
<evidence type="ECO:0000256" key="10">
    <source>
        <dbReference type="ARBA" id="ARBA00023180"/>
    </source>
</evidence>
<dbReference type="SMART" id="SM00181">
    <property type="entry name" value="EGF"/>
    <property type="match status" value="6"/>
</dbReference>
<dbReference type="Pfam" id="PF07645">
    <property type="entry name" value="EGF_CA"/>
    <property type="match status" value="3"/>
</dbReference>
<dbReference type="Pfam" id="PF22914">
    <property type="entry name" value="Fibulin_C"/>
    <property type="match status" value="1"/>
</dbReference>
<evidence type="ECO:0000256" key="5">
    <source>
        <dbReference type="ARBA" id="ARBA00022536"/>
    </source>
</evidence>
<evidence type="ECO:0000256" key="7">
    <source>
        <dbReference type="ARBA" id="ARBA00022737"/>
    </source>
</evidence>
<dbReference type="InterPro" id="IPR000742">
    <property type="entry name" value="EGF"/>
</dbReference>
<organism evidence="13 14">
    <name type="scientific">Eumeta variegata</name>
    <name type="common">Bagworm moth</name>
    <name type="synonym">Eumeta japonica</name>
    <dbReference type="NCBI Taxonomy" id="151549"/>
    <lineage>
        <taxon>Eukaryota</taxon>
        <taxon>Metazoa</taxon>
        <taxon>Ecdysozoa</taxon>
        <taxon>Arthropoda</taxon>
        <taxon>Hexapoda</taxon>
        <taxon>Insecta</taxon>
        <taxon>Pterygota</taxon>
        <taxon>Neoptera</taxon>
        <taxon>Endopterygota</taxon>
        <taxon>Lepidoptera</taxon>
        <taxon>Glossata</taxon>
        <taxon>Ditrysia</taxon>
        <taxon>Tineoidea</taxon>
        <taxon>Psychidae</taxon>
        <taxon>Oiketicinae</taxon>
        <taxon>Eumeta</taxon>
    </lineage>
</organism>
<comment type="caution">
    <text evidence="11">Lacks conserved residue(s) required for the propagation of feature annotation.</text>
</comment>
<dbReference type="InterPro" id="IPR018097">
    <property type="entry name" value="EGF_Ca-bd_CS"/>
</dbReference>
<evidence type="ECO:0000256" key="3">
    <source>
        <dbReference type="ARBA" id="ARBA00022525"/>
    </source>
</evidence>
<evidence type="ECO:0000256" key="2">
    <source>
        <dbReference type="ARBA" id="ARBA00006127"/>
    </source>
</evidence>
<comment type="subcellular location">
    <subcellularLocation>
        <location evidence="1">Secreted</location>
        <location evidence="1">Extracellular space</location>
        <location evidence="1">Extracellular matrix</location>
    </subcellularLocation>
</comment>
<reference evidence="13 14" key="1">
    <citation type="journal article" date="2019" name="Commun. Biol.">
        <title>The bagworm genome reveals a unique fibroin gene that provides high tensile strength.</title>
        <authorList>
            <person name="Kono N."/>
            <person name="Nakamura H."/>
            <person name="Ohtoshi R."/>
            <person name="Tomita M."/>
            <person name="Numata K."/>
            <person name="Arakawa K."/>
        </authorList>
    </citation>
    <scope>NUCLEOTIDE SEQUENCE [LARGE SCALE GENOMIC DNA]</scope>
</reference>
<dbReference type="PROSITE" id="PS01187">
    <property type="entry name" value="EGF_CA"/>
    <property type="match status" value="2"/>
</dbReference>
<dbReference type="Proteomes" id="UP000299102">
    <property type="component" value="Unassembled WGS sequence"/>
</dbReference>
<keyword evidence="9 11" id="KW-1015">Disulfide bond</keyword>
<comment type="caution">
    <text evidence="13">The sequence shown here is derived from an EMBL/GenBank/DDBJ whole genome shotgun (WGS) entry which is preliminary data.</text>
</comment>
<evidence type="ECO:0000256" key="9">
    <source>
        <dbReference type="ARBA" id="ARBA00023157"/>
    </source>
</evidence>
<dbReference type="EMBL" id="BGZK01000950">
    <property type="protein sequence ID" value="GBP66182.1"/>
    <property type="molecule type" value="Genomic_DNA"/>
</dbReference>
<evidence type="ECO:0000313" key="14">
    <source>
        <dbReference type="Proteomes" id="UP000299102"/>
    </source>
</evidence>
<feature type="domain" description="EGF-like" evidence="12">
    <location>
        <begin position="292"/>
        <end position="334"/>
    </location>
</feature>
<evidence type="ECO:0000256" key="4">
    <source>
        <dbReference type="ARBA" id="ARBA00022530"/>
    </source>
</evidence>
<dbReference type="PANTHER" id="PTHR24034">
    <property type="entry name" value="EGF-LIKE DOMAIN-CONTAINING PROTEIN"/>
    <property type="match status" value="1"/>
</dbReference>
<feature type="disulfide bond" evidence="11">
    <location>
        <begin position="402"/>
        <end position="411"/>
    </location>
</feature>
<dbReference type="InterPro" id="IPR001881">
    <property type="entry name" value="EGF-like_Ca-bd_dom"/>
</dbReference>
<gene>
    <name evidence="13" type="primary">EFEMP1</name>
    <name evidence="13" type="ORF">EVAR_81839_1</name>
</gene>
<keyword evidence="7" id="KW-0677">Repeat</keyword>
<proteinExistence type="inferred from homology"/>
<dbReference type="PROSITE" id="PS01186">
    <property type="entry name" value="EGF_2"/>
    <property type="match status" value="2"/>
</dbReference>
<evidence type="ECO:0000256" key="1">
    <source>
        <dbReference type="ARBA" id="ARBA00004498"/>
    </source>
</evidence>
<dbReference type="PANTHER" id="PTHR24034:SF209">
    <property type="entry name" value="EGF-LIKE DOMAIN-CONTAINING PROTEIN"/>
    <property type="match status" value="1"/>
</dbReference>
<keyword evidence="6" id="KW-0732">Signal</keyword>
<feature type="domain" description="EGF-like" evidence="12">
    <location>
        <begin position="246"/>
        <end position="286"/>
    </location>
</feature>
<evidence type="ECO:0000256" key="8">
    <source>
        <dbReference type="ARBA" id="ARBA00022837"/>
    </source>
</evidence>
<dbReference type="FunFam" id="2.10.25.10:FF:000506">
    <property type="entry name" value="Adhesion G protein-coupled receptor E1"/>
    <property type="match status" value="1"/>
</dbReference>
<comment type="similarity">
    <text evidence="2">Belongs to the fibulin family.</text>
</comment>
<evidence type="ECO:0000256" key="11">
    <source>
        <dbReference type="PROSITE-ProRule" id="PRU00076"/>
    </source>
</evidence>
<dbReference type="InterPro" id="IPR026823">
    <property type="entry name" value="cEGF"/>
</dbReference>
<keyword evidence="10" id="KW-0325">Glycoprotein</keyword>
<dbReference type="InterPro" id="IPR049883">
    <property type="entry name" value="NOTCH1_EGF-like"/>
</dbReference>
<accession>A0A4C1XT65</accession>
<feature type="domain" description="EGF-like" evidence="12">
    <location>
        <begin position="378"/>
        <end position="412"/>
    </location>
</feature>
<dbReference type="SUPFAM" id="SSF57184">
    <property type="entry name" value="Growth factor receptor domain"/>
    <property type="match status" value="3"/>
</dbReference>
<evidence type="ECO:0000259" key="12">
    <source>
        <dbReference type="PROSITE" id="PS50026"/>
    </source>
</evidence>
<evidence type="ECO:0000256" key="6">
    <source>
        <dbReference type="ARBA" id="ARBA00022729"/>
    </source>
</evidence>
<dbReference type="InterPro" id="IPR050751">
    <property type="entry name" value="ECM_structural_protein"/>
</dbReference>
<keyword evidence="5 11" id="KW-0245">EGF-like domain</keyword>
<sequence>MRMNQYCQPYESSLAIEYTYLCWGPERGGPLGSCLQCLMDKTALPVQIGCWWGYSNYRPPLSRPFVRWNVCDVGYHMSVETGRCEDVDECTNGVANCAAVEICVNTEGGYRCECPPNWQLDDIRHRCVPVRETGKFPPGYGNIDSEPPHQYNPNRKVVTVVSGSRFGSHGHRFVEPTLSQVGESGGVLECPWGYRLDDDNRCVDIDECALGTASCGLTQLCTNLPGGYTCNCPPGHQLAGNNTCEDVDECLLAGPRPLCSEHADCVNTVGSYRCRCHEGFRTAPANDKVCVDVDECTESRAGSLCQHRCNNVWGGYRCTCHRGYRLNADNKTCSDIDECRDFASKNLCIGRCLNEPGSYRCSCPSGYRLSEDKRSCIDIDECETGEAPCASGGTQFGVSDVCLNTRGGYRCQRIVCPSGYQLENKHRCSRVDRICSVMDWECIHQPSTYSYNYITFVSKLYIPSARVDLFTMRGPTWRSAQIKFELRLVDVNAPPTVKEKADINAFSLTPSRNQAVVSLVRSLEGPQSVELELIMELYNGKQFGGTAVAKIFIYVSEYEF</sequence>
<protein>
    <submittedName>
        <fullName evidence="13">EGF-containing fibulin-like extracellular matrix protein 1</fullName>
    </submittedName>
</protein>
<dbReference type="PROSITE" id="PS50026">
    <property type="entry name" value="EGF_3"/>
    <property type="match status" value="5"/>
</dbReference>
<dbReference type="FunFam" id="2.10.25.10:FF:000037">
    <property type="entry name" value="Signal peptide, CUB domain and EGF-like domain-containing 2"/>
    <property type="match status" value="1"/>
</dbReference>
<keyword evidence="3" id="KW-0964">Secreted</keyword>
<keyword evidence="8" id="KW-0106">Calcium</keyword>
<dbReference type="FunFam" id="2.10.25.10:FF:000014">
    <property type="entry name" value="Latent-transforming growth factor beta-binding protein 3"/>
    <property type="match status" value="2"/>
</dbReference>
<keyword evidence="14" id="KW-1185">Reference proteome</keyword>
<feature type="domain" description="EGF-like" evidence="12">
    <location>
        <begin position="204"/>
        <end position="245"/>
    </location>
</feature>
<keyword evidence="4" id="KW-0272">Extracellular matrix</keyword>
<feature type="domain" description="EGF-like" evidence="12">
    <location>
        <begin position="86"/>
        <end position="128"/>
    </location>
</feature>
<dbReference type="OrthoDB" id="10022113at2759"/>
<dbReference type="Pfam" id="PF12662">
    <property type="entry name" value="cEGF"/>
    <property type="match status" value="2"/>
</dbReference>
<dbReference type="SMART" id="SM00179">
    <property type="entry name" value="EGF_CA"/>
    <property type="match status" value="6"/>
</dbReference>
<dbReference type="InterPro" id="IPR000152">
    <property type="entry name" value="EGF-type_Asp/Asn_hydroxyl_site"/>
</dbReference>
<dbReference type="STRING" id="151549.A0A4C1XT65"/>
<dbReference type="AlphaFoldDB" id="A0A4C1XT65"/>
<dbReference type="InterPro" id="IPR055088">
    <property type="entry name" value="Fibulin_C"/>
</dbReference>
<evidence type="ECO:0000313" key="13">
    <source>
        <dbReference type="EMBL" id="GBP66182.1"/>
    </source>
</evidence>
<dbReference type="Gene3D" id="2.10.25.10">
    <property type="entry name" value="Laminin"/>
    <property type="match status" value="6"/>
</dbReference>
<dbReference type="PROSITE" id="PS00010">
    <property type="entry name" value="ASX_HYDROXYL"/>
    <property type="match status" value="5"/>
</dbReference>
<dbReference type="FunFam" id="2.10.25.10:FF:000038">
    <property type="entry name" value="Fibrillin 2"/>
    <property type="match status" value="1"/>
</dbReference>
<name>A0A4C1XT65_EUMVA</name>